<evidence type="ECO:0000313" key="3">
    <source>
        <dbReference type="EMBL" id="KAJ8599663.1"/>
    </source>
</evidence>
<comment type="caution">
    <text evidence="3">The sequence shown here is derived from an EMBL/GenBank/DDBJ whole genome shotgun (WGS) entry which is preliminary data.</text>
</comment>
<feature type="domain" description="Glycosyl transferase CAP10" evidence="2">
    <location>
        <begin position="175"/>
        <end position="346"/>
    </location>
</feature>
<name>A0AAD7U9U3_9STRA</name>
<evidence type="ECO:0000256" key="1">
    <source>
        <dbReference type="SAM" id="SignalP"/>
    </source>
</evidence>
<dbReference type="InterPro" id="IPR006598">
    <property type="entry name" value="CAP10"/>
</dbReference>
<keyword evidence="1" id="KW-0732">Signal</keyword>
<dbReference type="AlphaFoldDB" id="A0AAD7U9U3"/>
<feature type="chain" id="PRO_5042218769" description="Glycosyl transferase CAP10 domain-containing protein" evidence="1">
    <location>
        <begin position="16"/>
        <end position="481"/>
    </location>
</feature>
<gene>
    <name evidence="3" type="ORF">CTAYLR_005411</name>
</gene>
<protein>
    <recommendedName>
        <fullName evidence="2">Glycosyl transferase CAP10 domain-containing protein</fullName>
    </recommendedName>
</protein>
<dbReference type="EMBL" id="JAQMWT010000551">
    <property type="protein sequence ID" value="KAJ8599663.1"/>
    <property type="molecule type" value="Genomic_DNA"/>
</dbReference>
<proteinExistence type="predicted"/>
<evidence type="ECO:0000313" key="4">
    <source>
        <dbReference type="Proteomes" id="UP001230188"/>
    </source>
</evidence>
<sequence length="481" mass="54128">MVVVLAITSLGLVAGSCSIGQRWALNRSKWEPEAALRRIRSEEALKMGQAWSWERVVGAVANRSLADISPPLEDARPVVEIMMGRKYDKHRMMVLENRVIVSPSMVKPGKTGRFVHTMTQVARASELPNTVWVHYAGSKGAAMKSGQWTLPTTVIARHANGTGVMVPNPYFGGGNLDAWDSERKKLDLASQTHNWDKRDPRCFWRGHVRSSRDCAHGFGNYARLQAVSLTACFDDLFDVKCQKGCGDDLNITFTCDERYPPDPDVKRATSSERRKDLVAPTFTDSSDYARYQFLLNLPGSTQGSYSRNLNHLWAMGAVVFLWDSPFVEWYYPALRHGITHVAVNKSTARSAVLEIRNDRKLRQTLLEAAKRVDERLVCGKCQIDFLVTLVNLIHSHYSYGRTLLKNRQDVVDLLNNHTNTSSVKCASDRPRFVELYYVGNALHQRNLSCNVEPHHFDRPFEDGGVPVEDITADVDQPPPST</sequence>
<dbReference type="Pfam" id="PF05686">
    <property type="entry name" value="Glyco_transf_90"/>
    <property type="match status" value="1"/>
</dbReference>
<evidence type="ECO:0000259" key="2">
    <source>
        <dbReference type="Pfam" id="PF05686"/>
    </source>
</evidence>
<keyword evidence="4" id="KW-1185">Reference proteome</keyword>
<reference evidence="3" key="1">
    <citation type="submission" date="2023-01" db="EMBL/GenBank/DDBJ databases">
        <title>Metagenome sequencing of chrysophaentin producing Chrysophaeum taylorii.</title>
        <authorList>
            <person name="Davison J."/>
            <person name="Bewley C."/>
        </authorList>
    </citation>
    <scope>NUCLEOTIDE SEQUENCE</scope>
    <source>
        <strain evidence="3">NIES-1699</strain>
    </source>
</reference>
<dbReference type="Proteomes" id="UP001230188">
    <property type="component" value="Unassembled WGS sequence"/>
</dbReference>
<feature type="signal peptide" evidence="1">
    <location>
        <begin position="1"/>
        <end position="15"/>
    </location>
</feature>
<accession>A0AAD7U9U3</accession>
<organism evidence="3 4">
    <name type="scientific">Chrysophaeum taylorii</name>
    <dbReference type="NCBI Taxonomy" id="2483200"/>
    <lineage>
        <taxon>Eukaryota</taxon>
        <taxon>Sar</taxon>
        <taxon>Stramenopiles</taxon>
        <taxon>Ochrophyta</taxon>
        <taxon>Pelagophyceae</taxon>
        <taxon>Pelagomonadales</taxon>
        <taxon>Pelagomonadaceae</taxon>
        <taxon>Chrysophaeum</taxon>
    </lineage>
</organism>